<proteinExistence type="predicted"/>
<comment type="caution">
    <text evidence="2">The sequence shown here is derived from an EMBL/GenBank/DDBJ whole genome shotgun (WGS) entry which is preliminary data.</text>
</comment>
<organism evidence="2">
    <name type="scientific">Brassica cretica</name>
    <name type="common">Mustard</name>
    <dbReference type="NCBI Taxonomy" id="69181"/>
    <lineage>
        <taxon>Eukaryota</taxon>
        <taxon>Viridiplantae</taxon>
        <taxon>Streptophyta</taxon>
        <taxon>Embryophyta</taxon>
        <taxon>Tracheophyta</taxon>
        <taxon>Spermatophyta</taxon>
        <taxon>Magnoliopsida</taxon>
        <taxon>eudicotyledons</taxon>
        <taxon>Gunneridae</taxon>
        <taxon>Pentapetalae</taxon>
        <taxon>rosids</taxon>
        <taxon>malvids</taxon>
        <taxon>Brassicales</taxon>
        <taxon>Brassicaceae</taxon>
        <taxon>Brassiceae</taxon>
        <taxon>Brassica</taxon>
    </lineage>
</organism>
<feature type="region of interest" description="Disordered" evidence="1">
    <location>
        <begin position="85"/>
        <end position="134"/>
    </location>
</feature>
<accession>A0A8S9IT99</accession>
<feature type="compositionally biased region" description="Low complexity" evidence="1">
    <location>
        <begin position="117"/>
        <end position="130"/>
    </location>
</feature>
<evidence type="ECO:0000313" key="2">
    <source>
        <dbReference type="EMBL" id="KAF2572865.1"/>
    </source>
</evidence>
<gene>
    <name evidence="2" type="ORF">F2Q70_00002829</name>
</gene>
<dbReference type="EMBL" id="QGKY02001015">
    <property type="protein sequence ID" value="KAF2572865.1"/>
    <property type="molecule type" value="Genomic_DNA"/>
</dbReference>
<dbReference type="AlphaFoldDB" id="A0A8S9IT99"/>
<evidence type="ECO:0000256" key="1">
    <source>
        <dbReference type="SAM" id="MobiDB-lite"/>
    </source>
</evidence>
<feature type="compositionally biased region" description="Low complexity" evidence="1">
    <location>
        <begin position="7"/>
        <end position="20"/>
    </location>
</feature>
<name>A0A8S9IT99_BRACR</name>
<protein>
    <submittedName>
        <fullName evidence="2">Uncharacterized protein</fullName>
    </submittedName>
</protein>
<sequence length="178" mass="20130">MGDYGNQEQLIAQSQQMQQQMLQMQHTIQAQQDAAQQAALVQQEQQAHDHPASSEVTAPDELAETLPVRIYVHVGEKYSGIEFLQTPGRTPASGSPLEGTPIPRIPARRNPVSPLWSFPGPVPRSRPSSGKWKTSDKENLTYFRIWKSLTYSNRLRPALERLYKGNLNPKARDQHFET</sequence>
<feature type="region of interest" description="Disordered" evidence="1">
    <location>
        <begin position="1"/>
        <end position="20"/>
    </location>
</feature>
<reference evidence="2" key="1">
    <citation type="submission" date="2019-12" db="EMBL/GenBank/DDBJ databases">
        <title>Genome sequencing and annotation of Brassica cretica.</title>
        <authorList>
            <person name="Studholme D.J."/>
            <person name="Sarris P.F."/>
        </authorList>
    </citation>
    <scope>NUCLEOTIDE SEQUENCE</scope>
    <source>
        <strain evidence="2">PFS-102/07</strain>
        <tissue evidence="2">Leaf</tissue>
    </source>
</reference>
<feature type="region of interest" description="Disordered" evidence="1">
    <location>
        <begin position="39"/>
        <end position="60"/>
    </location>
</feature>